<name>A0A8T0J4N7_CERPU</name>
<dbReference type="InterPro" id="IPR007621">
    <property type="entry name" value="TPM_dom"/>
</dbReference>
<sequence>MAAVVQCANACSLRTGWTPSGVSSSGSGSDGVQSWRGRGFGGARFRKVAGERRGVVSMALAHGEEVEGAAGGVFRLAQKTVVALALGLSLSIGGADMAEAKRLEGVNKPELLPKEFTTVIDVAGFLSAGQEDRIKNAVATLEQDTGYKLRVLAQNYPTTPGLAVRDFWSVDDNTVVFVADPSLGNILNFNVGAGVDLSIPRSFWTRLAGKYGNKFYWQEMGEDASIEAAVNAIGECLREPAGPRACSDIK</sequence>
<dbReference type="PANTHER" id="PTHR35514">
    <property type="entry name" value="THYLAKOID LUMENAL 15.0 KDA PROTEIN 2, CHLOROPLASTIC"/>
    <property type="match status" value="1"/>
</dbReference>
<dbReference type="AlphaFoldDB" id="A0A8T0J4N7"/>
<gene>
    <name evidence="2" type="ORF">KC19_1G054800</name>
</gene>
<keyword evidence="3" id="KW-1185">Reference proteome</keyword>
<reference evidence="2" key="1">
    <citation type="submission" date="2020-06" db="EMBL/GenBank/DDBJ databases">
        <title>WGS assembly of Ceratodon purpureus strain R40.</title>
        <authorList>
            <person name="Carey S.B."/>
            <person name="Jenkins J."/>
            <person name="Shu S."/>
            <person name="Lovell J.T."/>
            <person name="Sreedasyam A."/>
            <person name="Maumus F."/>
            <person name="Tiley G.P."/>
            <person name="Fernandez-Pozo N."/>
            <person name="Barry K."/>
            <person name="Chen C."/>
            <person name="Wang M."/>
            <person name="Lipzen A."/>
            <person name="Daum C."/>
            <person name="Saski C.A."/>
            <person name="Payton A.C."/>
            <person name="Mcbreen J.C."/>
            <person name="Conrad R.E."/>
            <person name="Kollar L.M."/>
            <person name="Olsson S."/>
            <person name="Huttunen S."/>
            <person name="Landis J.B."/>
            <person name="Wickett N.J."/>
            <person name="Johnson M.G."/>
            <person name="Rensing S.A."/>
            <person name="Grimwood J."/>
            <person name="Schmutz J."/>
            <person name="Mcdaniel S.F."/>
        </authorList>
    </citation>
    <scope>NUCLEOTIDE SEQUENCE</scope>
    <source>
        <strain evidence="2">R40</strain>
    </source>
</reference>
<evidence type="ECO:0000313" key="3">
    <source>
        <dbReference type="Proteomes" id="UP000822688"/>
    </source>
</evidence>
<proteinExistence type="predicted"/>
<feature type="domain" description="TPM" evidence="1">
    <location>
        <begin position="119"/>
        <end position="233"/>
    </location>
</feature>
<dbReference type="EMBL" id="CM026421">
    <property type="protein sequence ID" value="KAG0589868.1"/>
    <property type="molecule type" value="Genomic_DNA"/>
</dbReference>
<organism evidence="2 3">
    <name type="scientific">Ceratodon purpureus</name>
    <name type="common">Fire moss</name>
    <name type="synonym">Dicranum purpureum</name>
    <dbReference type="NCBI Taxonomy" id="3225"/>
    <lineage>
        <taxon>Eukaryota</taxon>
        <taxon>Viridiplantae</taxon>
        <taxon>Streptophyta</taxon>
        <taxon>Embryophyta</taxon>
        <taxon>Bryophyta</taxon>
        <taxon>Bryophytina</taxon>
        <taxon>Bryopsida</taxon>
        <taxon>Dicranidae</taxon>
        <taxon>Pseudoditrichales</taxon>
        <taxon>Ditrichaceae</taxon>
        <taxon>Ceratodon</taxon>
    </lineage>
</organism>
<evidence type="ECO:0000259" key="1">
    <source>
        <dbReference type="Pfam" id="PF04536"/>
    </source>
</evidence>
<dbReference type="Gene3D" id="3.10.310.50">
    <property type="match status" value="1"/>
</dbReference>
<dbReference type="Proteomes" id="UP000822688">
    <property type="component" value="Chromosome 1"/>
</dbReference>
<dbReference type="PANTHER" id="PTHR35514:SF1">
    <property type="entry name" value="THYLAKOID LUMENAL 15.0 KDA PROTEIN 2, CHLOROPLASTIC"/>
    <property type="match status" value="1"/>
</dbReference>
<dbReference type="Pfam" id="PF04536">
    <property type="entry name" value="TPM_phosphatase"/>
    <property type="match status" value="1"/>
</dbReference>
<accession>A0A8T0J4N7</accession>
<evidence type="ECO:0000313" key="2">
    <source>
        <dbReference type="EMBL" id="KAG0589868.1"/>
    </source>
</evidence>
<dbReference type="OrthoDB" id="417797at2759"/>
<comment type="caution">
    <text evidence="2">The sequence shown here is derived from an EMBL/GenBank/DDBJ whole genome shotgun (WGS) entry which is preliminary data.</text>
</comment>
<protein>
    <recommendedName>
        <fullName evidence="1">TPM domain-containing protein</fullName>
    </recommendedName>
</protein>